<dbReference type="EMBL" id="JAUOEM010000002">
    <property type="protein sequence ID" value="MDO5987012.1"/>
    <property type="molecule type" value="Genomic_DNA"/>
</dbReference>
<keyword evidence="2" id="KW-1185">Reference proteome</keyword>
<sequence length="347" mass="40459">MSKNITYLLGAGASIGALPIVDKIPNALNDFAEEFNPSILTSSSPNHSIVFRDSIINRYLSKHQANENISQNVKKFYNDIIWLKTGAENHTSIDTFAKKLYLQKDNKNLKKLKIILSCFFLYLQTKKFDKRYDSFFASILDDLSKLPENLKILSWNYDSQLEIAFNRFVNTTINNSKHILNLFSKGSNIIKNETEFSVFKINGTTGFIDKNKELFEILNEFDSIESSLVEVFLDINKRSSKNDYNPNMSFAWENFNIDSYFNKSLKESIRETEILIVIGYSFPFFNRKVDKLMLDAMPKLTKVYVQDPSNSENVIEKMKGLIQWYQNHRVQFESIKYKDQFFIPIEF</sequence>
<name>A0ABT8WZE8_9FLAO</name>
<proteinExistence type="predicted"/>
<gene>
    <name evidence="1" type="ORF">Q4Q39_06280</name>
</gene>
<dbReference type="RefSeq" id="WP_303281554.1">
    <property type="nucleotide sequence ID" value="NZ_BAABCZ010000005.1"/>
</dbReference>
<comment type="caution">
    <text evidence="1">The sequence shown here is derived from an EMBL/GenBank/DDBJ whole genome shotgun (WGS) entry which is preliminary data.</text>
</comment>
<dbReference type="Proteomes" id="UP001176891">
    <property type="component" value="Unassembled WGS sequence"/>
</dbReference>
<evidence type="ECO:0000313" key="2">
    <source>
        <dbReference type="Proteomes" id="UP001176891"/>
    </source>
</evidence>
<organism evidence="1 2">
    <name type="scientific">Flavivirga amylovorans</name>
    <dbReference type="NCBI Taxonomy" id="870486"/>
    <lineage>
        <taxon>Bacteria</taxon>
        <taxon>Pseudomonadati</taxon>
        <taxon>Bacteroidota</taxon>
        <taxon>Flavobacteriia</taxon>
        <taxon>Flavobacteriales</taxon>
        <taxon>Flavobacteriaceae</taxon>
        <taxon>Flavivirga</taxon>
    </lineage>
</organism>
<accession>A0ABT8WZE8</accession>
<protein>
    <recommendedName>
        <fullName evidence="3">SIR2-like domain-containing protein</fullName>
    </recommendedName>
</protein>
<evidence type="ECO:0000313" key="1">
    <source>
        <dbReference type="EMBL" id="MDO5987012.1"/>
    </source>
</evidence>
<reference evidence="1" key="1">
    <citation type="submission" date="2023-07" db="EMBL/GenBank/DDBJ databases">
        <title>Two novel species in the genus Flavivirga.</title>
        <authorList>
            <person name="Kwon K."/>
        </authorList>
    </citation>
    <scope>NUCLEOTIDE SEQUENCE</scope>
    <source>
        <strain evidence="1">KACC 14157</strain>
    </source>
</reference>
<evidence type="ECO:0008006" key="3">
    <source>
        <dbReference type="Google" id="ProtNLM"/>
    </source>
</evidence>